<feature type="transmembrane region" description="Helical" evidence="11">
    <location>
        <begin position="800"/>
        <end position="817"/>
    </location>
</feature>
<dbReference type="PANTHER" id="PTHR45727:SF2">
    <property type="entry name" value="NPC INTRACELLULAR CHOLESTEROL TRANSPORTER 1"/>
    <property type="match status" value="1"/>
</dbReference>
<evidence type="ECO:0000313" key="14">
    <source>
        <dbReference type="EMBL" id="SCU81142.1"/>
    </source>
</evidence>
<feature type="transmembrane region" description="Helical" evidence="11">
    <location>
        <begin position="1140"/>
        <end position="1163"/>
    </location>
</feature>
<dbReference type="Pfam" id="PF12349">
    <property type="entry name" value="Sterol-sensing"/>
    <property type="match status" value="1"/>
</dbReference>
<dbReference type="OrthoDB" id="6510177at2759"/>
<evidence type="ECO:0000256" key="1">
    <source>
        <dbReference type="ARBA" id="ARBA00004141"/>
    </source>
</evidence>
<evidence type="ECO:0000256" key="9">
    <source>
        <dbReference type="ARBA" id="ARBA00023157"/>
    </source>
</evidence>
<dbReference type="GO" id="GO:0015918">
    <property type="term" value="P:sterol transport"/>
    <property type="evidence" value="ECO:0007669"/>
    <property type="project" value="TreeGrafter"/>
</dbReference>
<evidence type="ECO:0000256" key="6">
    <source>
        <dbReference type="ARBA" id="ARBA00022989"/>
    </source>
</evidence>
<keyword evidence="4 11" id="KW-0812">Transmembrane</keyword>
<feature type="transmembrane region" description="Helical" evidence="11">
    <location>
        <begin position="564"/>
        <end position="584"/>
    </location>
</feature>
<evidence type="ECO:0000256" key="7">
    <source>
        <dbReference type="ARBA" id="ARBA00023055"/>
    </source>
</evidence>
<keyword evidence="9" id="KW-1015">Disulfide bond</keyword>
<feature type="chain" id="PRO_5009235776" evidence="12">
    <location>
        <begin position="21"/>
        <end position="1177"/>
    </location>
</feature>
<accession>A0A1G4IWE8</accession>
<evidence type="ECO:0000256" key="3">
    <source>
        <dbReference type="ARBA" id="ARBA00022448"/>
    </source>
</evidence>
<evidence type="ECO:0000256" key="12">
    <source>
        <dbReference type="SAM" id="SignalP"/>
    </source>
</evidence>
<feature type="domain" description="SSD" evidence="13">
    <location>
        <begin position="563"/>
        <end position="723"/>
    </location>
</feature>
<keyword evidence="6 11" id="KW-1133">Transmembrane helix</keyword>
<feature type="signal peptide" evidence="12">
    <location>
        <begin position="1"/>
        <end position="20"/>
    </location>
</feature>
<feature type="transmembrane region" description="Helical" evidence="11">
    <location>
        <begin position="1011"/>
        <end position="1028"/>
    </location>
</feature>
<keyword evidence="5 12" id="KW-0732">Signal</keyword>
<dbReference type="InterPro" id="IPR053958">
    <property type="entry name" value="HMGCR/SNAP/NPC1-like_SSD"/>
</dbReference>
<dbReference type="PROSITE" id="PS50156">
    <property type="entry name" value="SSD"/>
    <property type="match status" value="1"/>
</dbReference>
<evidence type="ECO:0000259" key="13">
    <source>
        <dbReference type="PROSITE" id="PS50156"/>
    </source>
</evidence>
<evidence type="ECO:0000256" key="8">
    <source>
        <dbReference type="ARBA" id="ARBA00023136"/>
    </source>
</evidence>
<keyword evidence="10" id="KW-0325">Glycoprotein</keyword>
<proteinExistence type="inferred from homology"/>
<keyword evidence="8 11" id="KW-0472">Membrane</keyword>
<dbReference type="Proteomes" id="UP000189911">
    <property type="component" value="Chromosome B"/>
</dbReference>
<evidence type="ECO:0000313" key="15">
    <source>
        <dbReference type="Proteomes" id="UP000189911"/>
    </source>
</evidence>
<dbReference type="Pfam" id="PF22314">
    <property type="entry name" value="NPC1_MLD"/>
    <property type="match status" value="1"/>
</dbReference>
<dbReference type="PANTHER" id="PTHR45727">
    <property type="entry name" value="NPC INTRACELLULAR CHOLESTEROL TRANSPORTER 1"/>
    <property type="match status" value="1"/>
</dbReference>
<evidence type="ECO:0000256" key="11">
    <source>
        <dbReference type="SAM" id="Phobius"/>
    </source>
</evidence>
<feature type="transmembrane region" description="Helical" evidence="11">
    <location>
        <begin position="1101"/>
        <end position="1128"/>
    </location>
</feature>
<evidence type="ECO:0000256" key="10">
    <source>
        <dbReference type="ARBA" id="ARBA00023180"/>
    </source>
</evidence>
<dbReference type="GO" id="GO:0032934">
    <property type="term" value="F:sterol binding"/>
    <property type="evidence" value="ECO:0007669"/>
    <property type="project" value="TreeGrafter"/>
</dbReference>
<evidence type="ECO:0000256" key="5">
    <source>
        <dbReference type="ARBA" id="ARBA00022729"/>
    </source>
</evidence>
<dbReference type="InterPro" id="IPR000731">
    <property type="entry name" value="SSD"/>
</dbReference>
<dbReference type="FunFam" id="1.20.1640.10:FF:000029">
    <property type="entry name" value="Putative Patched sphingolipid transporter"/>
    <property type="match status" value="1"/>
</dbReference>
<comment type="subcellular location">
    <subcellularLocation>
        <location evidence="1">Membrane</location>
        <topology evidence="1">Multi-pass membrane protein</topology>
    </subcellularLocation>
</comment>
<organism evidence="14 15">
    <name type="scientific">Lachancea nothofagi CBS 11611</name>
    <dbReference type="NCBI Taxonomy" id="1266666"/>
    <lineage>
        <taxon>Eukaryota</taxon>
        <taxon>Fungi</taxon>
        <taxon>Dikarya</taxon>
        <taxon>Ascomycota</taxon>
        <taxon>Saccharomycotina</taxon>
        <taxon>Saccharomycetes</taxon>
        <taxon>Saccharomycetales</taxon>
        <taxon>Saccharomycetaceae</taxon>
        <taxon>Lachancea</taxon>
    </lineage>
</organism>
<name>A0A1G4IWE8_9SACH</name>
<dbReference type="Pfam" id="PF16414">
    <property type="entry name" value="NPC1_N"/>
    <property type="match status" value="1"/>
</dbReference>
<reference evidence="15" key="1">
    <citation type="submission" date="2016-03" db="EMBL/GenBank/DDBJ databases">
        <authorList>
            <person name="Devillers Hugo."/>
        </authorList>
    </citation>
    <scope>NUCLEOTIDE SEQUENCE [LARGE SCALE GENOMIC DNA]</scope>
</reference>
<comment type="similarity">
    <text evidence="2">Belongs to the patched family.</text>
</comment>
<dbReference type="SUPFAM" id="SSF82866">
    <property type="entry name" value="Multidrug efflux transporter AcrB transmembrane domain"/>
    <property type="match status" value="2"/>
</dbReference>
<dbReference type="AlphaFoldDB" id="A0A1G4IWE8"/>
<feature type="transmembrane region" description="Helical" evidence="11">
    <location>
        <begin position="1060"/>
        <end position="1081"/>
    </location>
</feature>
<feature type="transmembrane region" description="Helical" evidence="11">
    <location>
        <begin position="698"/>
        <end position="724"/>
    </location>
</feature>
<evidence type="ECO:0000256" key="4">
    <source>
        <dbReference type="ARBA" id="ARBA00022692"/>
    </source>
</evidence>
<evidence type="ECO:0000256" key="2">
    <source>
        <dbReference type="ARBA" id="ARBA00005585"/>
    </source>
</evidence>
<keyword evidence="3" id="KW-0813">Transport</keyword>
<sequence length="1177" mass="132396">MRRLIVPLLVVLYAFDAVAAIFTVHESEQPAVCSIYGNCGKKSLFGSPLPCPVSEDFKPEKLPKRDQDFLVAVCGDEWQGNSNTCCTREQISNLQSNLKKAEGLIMSCPACHENFKRLFCHFTCSPEQRTFTEVTSTQKSTDGRDIVAVMDVFIEPHWASEFFESCRNVKFAATNGYAMDLIGGGAVNYEQFLKFLGDEKPMLGGSPFQINYKYENDDPTFKLFNKTVYACDDENFKCACTDCGASCPQLKPLKSSSGRIVGLPYFSFAILVTYSSLFVLIVAWHVYYFRTKKDPIIFEHDVEQNADTGSNDRIFQEHTYKIYAMDKKVADILGVVSGLSCKKPVLTLVLTSIVVTLLTACAWRYGELETNPVNLWVSKSSIKYREKQYYDEHFGPFFRTEQIFVVNETGPVLTYDNLRWWFSVEQNITEHIQSDENLGYQDLCFRPTEDSTCVTESFTQYFGGQLPAERDWKDKIKMCTDSPVNCLPSFQQPLKPNLLFSSEEVLASEAFVVTLLISDHSKAASLWEQELESYLLTLDLPEGLRLSFNTEMSLEKELNKNNDVLIICLSYLLMFAYASWALGTKGGQSRFLLGCSGILIVLGSVTSAAGVLSIMGLKSTLIIAEVIPFLILAIGVDNIYLITHEFDRVASGSETVEVQQRMEKAMRKISPSILMSLLCQLCCFLTATFVQMPAVRNFAIYSAVSLVFNVFLQLTAYVSILALYEEKYPRKVTQEEIDTGLNSKLKKLYRNLLIKRRKIIGFFVSCTLLSLIFLPFIELGLDQTLAVPQDSYLVNYFNDVYEYLNVGPPVYFVVKDLDLTRKKNQKKICGKFTTCNEFSLANVLEQERQRSTIIEPVANWYDDFMMFLNPQLDTCCRFKKGTEEICPPFYPSRRCQTCYGENEWSYDMDGFPEGPSFMSFFDIWINSPSDACPLAGKAPYSSAVAYNESGITASTFRSAHRPLRSQHDFIEAYKDADRISESFDDLDVFAYSPFYIFFEQYGTLISLSLKLLLFSGLSVFLISCLFLGSLTTAALLVLTVAMILIDVGALMFLSGITLNAVSLVNLVICVGIAVEFCVHIARGFTIVPSQVKTDRDARATHAINTVGGSVFSGITMTKLIGVSILVLTRSKIFHVFYFRMWLILIVVSCLHALLFLPTILSLVGGNSFADSELETAD</sequence>
<feature type="transmembrane region" description="Helical" evidence="11">
    <location>
        <begin position="265"/>
        <end position="287"/>
    </location>
</feature>
<protein>
    <submittedName>
        <fullName evidence="14">LANO_0B02124g1_1</fullName>
    </submittedName>
</protein>
<feature type="transmembrane region" description="Helical" evidence="11">
    <location>
        <begin position="621"/>
        <end position="641"/>
    </location>
</feature>
<keyword evidence="15" id="KW-1185">Reference proteome</keyword>
<dbReference type="Gene3D" id="1.20.1640.10">
    <property type="entry name" value="Multidrug efflux transporter AcrB transmembrane domain"/>
    <property type="match status" value="2"/>
</dbReference>
<feature type="transmembrane region" description="Helical" evidence="11">
    <location>
        <begin position="669"/>
        <end position="692"/>
    </location>
</feature>
<dbReference type="InterPro" id="IPR053956">
    <property type="entry name" value="NPC1_MLD"/>
</dbReference>
<feature type="transmembrane region" description="Helical" evidence="11">
    <location>
        <begin position="759"/>
        <end position="780"/>
    </location>
</feature>
<gene>
    <name evidence="14" type="ORF">LANO_0B02124G</name>
</gene>
<feature type="transmembrane region" description="Helical" evidence="11">
    <location>
        <begin position="1034"/>
        <end position="1053"/>
    </location>
</feature>
<dbReference type="InterPro" id="IPR032190">
    <property type="entry name" value="NPC1_N"/>
</dbReference>
<feature type="transmembrane region" description="Helical" evidence="11">
    <location>
        <begin position="591"/>
        <end position="615"/>
    </location>
</feature>
<dbReference type="GO" id="GO:0016020">
    <property type="term" value="C:membrane"/>
    <property type="evidence" value="ECO:0007669"/>
    <property type="project" value="UniProtKB-SubCell"/>
</dbReference>
<dbReference type="EMBL" id="LT598450">
    <property type="protein sequence ID" value="SCU81142.1"/>
    <property type="molecule type" value="Genomic_DNA"/>
</dbReference>
<keyword evidence="7" id="KW-0445">Lipid transport</keyword>
<feature type="transmembrane region" description="Helical" evidence="11">
    <location>
        <begin position="345"/>
        <end position="365"/>
    </location>
</feature>